<dbReference type="RefSeq" id="WP_016473192.1">
    <property type="nucleotide sequence ID" value="NZ_BNEJ01000017.1"/>
</dbReference>
<gene>
    <name evidence="9" type="ORF">D8771_23655</name>
</gene>
<comment type="caution">
    <text evidence="9">The sequence shown here is derived from an EMBL/GenBank/DDBJ whole genome shotgun (WGS) entry which is preliminary data.</text>
</comment>
<dbReference type="Gene3D" id="1.10.3720.10">
    <property type="entry name" value="MetI-like"/>
    <property type="match status" value="1"/>
</dbReference>
<dbReference type="Pfam" id="PF19300">
    <property type="entry name" value="BPD_transp_1_N"/>
    <property type="match status" value="1"/>
</dbReference>
<evidence type="ECO:0000256" key="3">
    <source>
        <dbReference type="ARBA" id="ARBA00022475"/>
    </source>
</evidence>
<keyword evidence="5 7" id="KW-1133">Transmembrane helix</keyword>
<organism evidence="9 10">
    <name type="scientific">Streptomyces albus</name>
    <dbReference type="NCBI Taxonomy" id="1888"/>
    <lineage>
        <taxon>Bacteria</taxon>
        <taxon>Bacillati</taxon>
        <taxon>Actinomycetota</taxon>
        <taxon>Actinomycetes</taxon>
        <taxon>Kitasatosporales</taxon>
        <taxon>Streptomycetaceae</taxon>
        <taxon>Streptomyces</taxon>
    </lineage>
</organism>
<feature type="transmembrane region" description="Helical" evidence="7">
    <location>
        <begin position="245"/>
        <end position="264"/>
    </location>
</feature>
<dbReference type="CDD" id="cd06261">
    <property type="entry name" value="TM_PBP2"/>
    <property type="match status" value="1"/>
</dbReference>
<accession>A0A8H1QMT8</accession>
<comment type="similarity">
    <text evidence="7">Belongs to the binding-protein-dependent transport system permease family.</text>
</comment>
<dbReference type="Pfam" id="PF00528">
    <property type="entry name" value="BPD_transp_1"/>
    <property type="match status" value="1"/>
</dbReference>
<feature type="transmembrane region" description="Helical" evidence="7">
    <location>
        <begin position="284"/>
        <end position="310"/>
    </location>
</feature>
<dbReference type="Proteomes" id="UP000298111">
    <property type="component" value="Unassembled WGS sequence"/>
</dbReference>
<evidence type="ECO:0000256" key="1">
    <source>
        <dbReference type="ARBA" id="ARBA00004651"/>
    </source>
</evidence>
<dbReference type="PROSITE" id="PS50928">
    <property type="entry name" value="ABC_TM1"/>
    <property type="match status" value="1"/>
</dbReference>
<dbReference type="EMBL" id="RCIY01000076">
    <property type="protein sequence ID" value="TGG79728.1"/>
    <property type="molecule type" value="Genomic_DNA"/>
</dbReference>
<reference evidence="9 10" key="1">
    <citation type="submission" date="2018-10" db="EMBL/GenBank/DDBJ databases">
        <title>Isolation of pseudouridimycin from Streptomyces albus DSM 40763.</title>
        <authorList>
            <person name="Rosenqvist P."/>
            <person name="Metsae-Ketelae M."/>
            <person name="Virta P."/>
        </authorList>
    </citation>
    <scope>NUCLEOTIDE SEQUENCE [LARGE SCALE GENOMIC DNA]</scope>
    <source>
        <strain evidence="9 10">DSM 40763</strain>
    </source>
</reference>
<keyword evidence="4 7" id="KW-0812">Transmembrane</keyword>
<keyword evidence="3" id="KW-1003">Cell membrane</keyword>
<evidence type="ECO:0000256" key="5">
    <source>
        <dbReference type="ARBA" id="ARBA00022989"/>
    </source>
</evidence>
<feature type="transmembrane region" description="Helical" evidence="7">
    <location>
        <begin position="136"/>
        <end position="158"/>
    </location>
</feature>
<keyword evidence="2 7" id="KW-0813">Transport</keyword>
<dbReference type="InterPro" id="IPR045621">
    <property type="entry name" value="BPD_transp_1_N"/>
</dbReference>
<name>A0A8H1QMT8_9ACTN</name>
<evidence type="ECO:0000313" key="10">
    <source>
        <dbReference type="Proteomes" id="UP000298111"/>
    </source>
</evidence>
<dbReference type="GO" id="GO:0055085">
    <property type="term" value="P:transmembrane transport"/>
    <property type="evidence" value="ECO:0007669"/>
    <property type="project" value="InterPro"/>
</dbReference>
<evidence type="ECO:0000259" key="8">
    <source>
        <dbReference type="PROSITE" id="PS50928"/>
    </source>
</evidence>
<sequence>MRADTARYVAGRLGTAAVLLAALSLVVYAGVDLLPGDPASARLGPDATPEQLAAARERLGLDEPLAQRYLEWAGGLLHGDLGTSANGTPVAGMLAGRLGNTAVLTALTILLLVPLSLLLGVALGRRAGSRADGTGSTLLLLTTAVPEYLVAGVLALVLGAQSGWLPATSLVPAGDSPLAHPEVLVLPVLSLLWVSLAYATRVIRAQTLTACRAPHVEAMRLNGIPERAVLCQGVLPAVLPAAAQIWLVTSAGLLGGTVLVEIVFNYPGIGKVLVTSVSTGDLPVVQALAMLMGALTLLATIAADVVGTAVGRTRSV</sequence>
<dbReference type="SUPFAM" id="SSF161098">
    <property type="entry name" value="MetI-like"/>
    <property type="match status" value="1"/>
</dbReference>
<feature type="transmembrane region" description="Helical" evidence="7">
    <location>
        <begin position="178"/>
        <end position="199"/>
    </location>
</feature>
<proteinExistence type="inferred from homology"/>
<evidence type="ECO:0000313" key="9">
    <source>
        <dbReference type="EMBL" id="TGG79728.1"/>
    </source>
</evidence>
<evidence type="ECO:0000256" key="2">
    <source>
        <dbReference type="ARBA" id="ARBA00022448"/>
    </source>
</evidence>
<dbReference type="PANTHER" id="PTHR43163">
    <property type="entry name" value="DIPEPTIDE TRANSPORT SYSTEM PERMEASE PROTEIN DPPB-RELATED"/>
    <property type="match status" value="1"/>
</dbReference>
<dbReference type="PANTHER" id="PTHR43163:SF3">
    <property type="entry name" value="PEPTIDE ABC TRANSPORTER PERMEASE PROTEIN"/>
    <property type="match status" value="1"/>
</dbReference>
<dbReference type="GO" id="GO:0005886">
    <property type="term" value="C:plasma membrane"/>
    <property type="evidence" value="ECO:0007669"/>
    <property type="project" value="UniProtKB-SubCell"/>
</dbReference>
<dbReference type="AlphaFoldDB" id="A0A8H1QMT8"/>
<evidence type="ECO:0000256" key="6">
    <source>
        <dbReference type="ARBA" id="ARBA00023136"/>
    </source>
</evidence>
<dbReference type="InterPro" id="IPR000515">
    <property type="entry name" value="MetI-like"/>
</dbReference>
<keyword evidence="6 7" id="KW-0472">Membrane</keyword>
<evidence type="ECO:0000256" key="7">
    <source>
        <dbReference type="RuleBase" id="RU363032"/>
    </source>
</evidence>
<dbReference type="InterPro" id="IPR035906">
    <property type="entry name" value="MetI-like_sf"/>
</dbReference>
<evidence type="ECO:0000256" key="4">
    <source>
        <dbReference type="ARBA" id="ARBA00022692"/>
    </source>
</evidence>
<feature type="domain" description="ABC transmembrane type-1" evidence="8">
    <location>
        <begin position="98"/>
        <end position="303"/>
    </location>
</feature>
<dbReference type="GeneID" id="75185860"/>
<feature type="transmembrane region" description="Helical" evidence="7">
    <location>
        <begin position="102"/>
        <end position="124"/>
    </location>
</feature>
<protein>
    <submittedName>
        <fullName evidence="9">ABC transporter permease</fullName>
    </submittedName>
</protein>
<comment type="subcellular location">
    <subcellularLocation>
        <location evidence="1 7">Cell membrane</location>
        <topology evidence="1 7">Multi-pass membrane protein</topology>
    </subcellularLocation>
</comment>